<feature type="DNA-binding region" description="H-T-H motif" evidence="4">
    <location>
        <begin position="27"/>
        <end position="46"/>
    </location>
</feature>
<reference evidence="6" key="1">
    <citation type="submission" date="2021-01" db="EMBL/GenBank/DDBJ databases">
        <title>Genomic Encyclopedia of Type Strains, Phase IV (KMG-IV): sequencing the most valuable type-strain genomes for metagenomic binning, comparative biology and taxonomic classification.</title>
        <authorList>
            <person name="Goeker M."/>
        </authorList>
    </citation>
    <scope>NUCLEOTIDE SEQUENCE</scope>
    <source>
        <strain evidence="6">DSM 23230</strain>
    </source>
</reference>
<evidence type="ECO:0000256" key="3">
    <source>
        <dbReference type="ARBA" id="ARBA00023163"/>
    </source>
</evidence>
<organism evidence="6 7">
    <name type="scientific">Halanaerobacter jeridensis</name>
    <dbReference type="NCBI Taxonomy" id="706427"/>
    <lineage>
        <taxon>Bacteria</taxon>
        <taxon>Bacillati</taxon>
        <taxon>Bacillota</taxon>
        <taxon>Clostridia</taxon>
        <taxon>Halanaerobiales</taxon>
        <taxon>Halobacteroidaceae</taxon>
        <taxon>Halanaerobacter</taxon>
    </lineage>
</organism>
<dbReference type="SUPFAM" id="SSF48498">
    <property type="entry name" value="Tetracyclin repressor-like, C-terminal domain"/>
    <property type="match status" value="1"/>
</dbReference>
<dbReference type="PANTHER" id="PTHR47506">
    <property type="entry name" value="TRANSCRIPTIONAL REGULATORY PROTEIN"/>
    <property type="match status" value="1"/>
</dbReference>
<sequence>MIIINSKDRILDVALQLFIRNGYRGTSLNDIADQAGLTKGGVYHYFSSKDDLYYQAVKRFFDFSQPGWLDNTDVEIKELIWQGFQSIKDRKKWIKDLVGVDSNDAILHFYMFLYDATRRYPELQKDIDQHDEAKRKKLAKVFRQAQQEGKIREDVNPEVIAFELDALLQQLEYLSFVNPNIYQDSNMYQRLFDNYWLRLKK</sequence>
<dbReference type="InterPro" id="IPR023772">
    <property type="entry name" value="DNA-bd_HTH_TetR-type_CS"/>
</dbReference>
<dbReference type="Pfam" id="PF00440">
    <property type="entry name" value="TetR_N"/>
    <property type="match status" value="1"/>
</dbReference>
<dbReference type="PANTHER" id="PTHR47506:SF1">
    <property type="entry name" value="HTH-TYPE TRANSCRIPTIONAL REGULATOR YJDC"/>
    <property type="match status" value="1"/>
</dbReference>
<gene>
    <name evidence="6" type="ORF">JOC47_001587</name>
</gene>
<dbReference type="PROSITE" id="PS50977">
    <property type="entry name" value="HTH_TETR_2"/>
    <property type="match status" value="1"/>
</dbReference>
<evidence type="ECO:0000256" key="4">
    <source>
        <dbReference type="PROSITE-ProRule" id="PRU00335"/>
    </source>
</evidence>
<dbReference type="GO" id="GO:0003677">
    <property type="term" value="F:DNA binding"/>
    <property type="evidence" value="ECO:0007669"/>
    <property type="project" value="UniProtKB-UniRule"/>
</dbReference>
<keyword evidence="3" id="KW-0804">Transcription</keyword>
<accession>A0A938XUU2</accession>
<dbReference type="InterPro" id="IPR036271">
    <property type="entry name" value="Tet_transcr_reg_TetR-rel_C_sf"/>
</dbReference>
<dbReference type="RefSeq" id="WP_204701504.1">
    <property type="nucleotide sequence ID" value="NZ_JAFBDQ010000006.1"/>
</dbReference>
<dbReference type="Proteomes" id="UP000774000">
    <property type="component" value="Unassembled WGS sequence"/>
</dbReference>
<feature type="domain" description="HTH tetR-type" evidence="5">
    <location>
        <begin position="4"/>
        <end position="64"/>
    </location>
</feature>
<dbReference type="SUPFAM" id="SSF46689">
    <property type="entry name" value="Homeodomain-like"/>
    <property type="match status" value="1"/>
</dbReference>
<keyword evidence="7" id="KW-1185">Reference proteome</keyword>
<proteinExistence type="predicted"/>
<dbReference type="InterPro" id="IPR009057">
    <property type="entry name" value="Homeodomain-like_sf"/>
</dbReference>
<protein>
    <submittedName>
        <fullName evidence="6">AcrR family transcriptional regulator</fullName>
    </submittedName>
</protein>
<evidence type="ECO:0000256" key="1">
    <source>
        <dbReference type="ARBA" id="ARBA00023015"/>
    </source>
</evidence>
<comment type="caution">
    <text evidence="6">The sequence shown here is derived from an EMBL/GenBank/DDBJ whole genome shotgun (WGS) entry which is preliminary data.</text>
</comment>
<keyword evidence="1" id="KW-0805">Transcription regulation</keyword>
<evidence type="ECO:0000313" key="7">
    <source>
        <dbReference type="Proteomes" id="UP000774000"/>
    </source>
</evidence>
<dbReference type="PROSITE" id="PS01081">
    <property type="entry name" value="HTH_TETR_1"/>
    <property type="match status" value="1"/>
</dbReference>
<name>A0A938XUU2_9FIRM</name>
<dbReference type="PRINTS" id="PR00455">
    <property type="entry name" value="HTHTETR"/>
</dbReference>
<dbReference type="Gene3D" id="1.10.357.10">
    <property type="entry name" value="Tetracycline Repressor, domain 2"/>
    <property type="match status" value="1"/>
</dbReference>
<evidence type="ECO:0000259" key="5">
    <source>
        <dbReference type="PROSITE" id="PS50977"/>
    </source>
</evidence>
<evidence type="ECO:0000256" key="2">
    <source>
        <dbReference type="ARBA" id="ARBA00023125"/>
    </source>
</evidence>
<dbReference type="InterPro" id="IPR001647">
    <property type="entry name" value="HTH_TetR"/>
</dbReference>
<dbReference type="AlphaFoldDB" id="A0A938XUU2"/>
<evidence type="ECO:0000313" key="6">
    <source>
        <dbReference type="EMBL" id="MBM7556736.1"/>
    </source>
</evidence>
<dbReference type="InterPro" id="IPR011075">
    <property type="entry name" value="TetR_C"/>
</dbReference>
<dbReference type="EMBL" id="JAFBDQ010000006">
    <property type="protein sequence ID" value="MBM7556736.1"/>
    <property type="molecule type" value="Genomic_DNA"/>
</dbReference>
<dbReference type="Pfam" id="PF16925">
    <property type="entry name" value="TetR_C_13"/>
    <property type="match status" value="1"/>
</dbReference>
<keyword evidence="2 4" id="KW-0238">DNA-binding</keyword>